<dbReference type="EMBL" id="FNBO01000009">
    <property type="protein sequence ID" value="SDF81993.1"/>
    <property type="molecule type" value="Genomic_DNA"/>
</dbReference>
<dbReference type="RefSeq" id="WP_149799072.1">
    <property type="nucleotide sequence ID" value="NZ_FNBO01000009.1"/>
</dbReference>
<feature type="compositionally biased region" description="Basic and acidic residues" evidence="1">
    <location>
        <begin position="1"/>
        <end position="22"/>
    </location>
</feature>
<evidence type="ECO:0000313" key="3">
    <source>
        <dbReference type="Proteomes" id="UP000324020"/>
    </source>
</evidence>
<gene>
    <name evidence="2" type="ORF">SAMN04488067_10958</name>
</gene>
<dbReference type="Proteomes" id="UP000324020">
    <property type="component" value="Unassembled WGS sequence"/>
</dbReference>
<keyword evidence="3" id="KW-1185">Reference proteome</keyword>
<evidence type="ECO:0000256" key="1">
    <source>
        <dbReference type="SAM" id="MobiDB-lite"/>
    </source>
</evidence>
<proteinExistence type="predicted"/>
<protein>
    <submittedName>
        <fullName evidence="2">Uncharacterized protein</fullName>
    </submittedName>
</protein>
<sequence>MTDRSAEATPERVRDRAGEEVRAGAGEEATVPVASMDVAPELFPADATGDAAGDATERGAE</sequence>
<evidence type="ECO:0000313" key="2">
    <source>
        <dbReference type="EMBL" id="SDF81993.1"/>
    </source>
</evidence>
<feature type="region of interest" description="Disordered" evidence="1">
    <location>
        <begin position="1"/>
        <end position="35"/>
    </location>
</feature>
<name>A0A1G7P6X6_9EURY</name>
<organism evidence="2 3">
    <name type="scientific">Halorubrum xinjiangense</name>
    <dbReference type="NCBI Taxonomy" id="261291"/>
    <lineage>
        <taxon>Archaea</taxon>
        <taxon>Methanobacteriati</taxon>
        <taxon>Methanobacteriota</taxon>
        <taxon>Stenosarchaea group</taxon>
        <taxon>Halobacteria</taxon>
        <taxon>Halobacteriales</taxon>
        <taxon>Haloferacaceae</taxon>
        <taxon>Halorubrum</taxon>
    </lineage>
</organism>
<dbReference type="AlphaFoldDB" id="A0A1G7P6X6"/>
<accession>A0A1G7P6X6</accession>
<reference evidence="2 3" key="1">
    <citation type="submission" date="2016-10" db="EMBL/GenBank/DDBJ databases">
        <authorList>
            <person name="Varghese N."/>
            <person name="Submissions S."/>
        </authorList>
    </citation>
    <scope>NUCLEOTIDE SEQUENCE [LARGE SCALE GENOMIC DNA]</scope>
    <source>
        <strain evidence="2 3">CGMCC 1.3527</strain>
    </source>
</reference>